<dbReference type="Pfam" id="PF05834">
    <property type="entry name" value="Lycopene_cycl"/>
    <property type="match status" value="1"/>
</dbReference>
<sequence>MASPTSPHQPSPIFHTMPTLSFVSLLLSSPIKTIHRNPLCHPTGFPTLHYPARASLTTPSPSTPSPSTPSSPPSPYPTSEKLHSPSKTALYDVLVIGAGPAGLSLSSALGERQLTVACADPQLHAPWPNHYGVWEDEFQKVGLADCATARYDKTTIYAGHNKIVLDRPYIRVDRVKLKQRFVDRCNHARVTMIPARVTDVDHRSRQWSLVHLDDQDLTIRARVVIDCTGHALQFTNASGKNGYQQPWAQAAYGVEAVVNGHPFETDEMLLMDFRDDHAIGDMRAASDRRPTFLYVFPSGERRGFFEETSVIAPTAVSFEELKKRLERRLEHSGIVIERVIEEEFSLIPMGGSLPRRGRVVGFGGAAGLVHPATGYMVGRTVKLAEQLAETIGRGLEEIGEDEDVERVAQMGWDVTWNVGMLRQRDFLKFGAELLGTLGMRESCAFFDAFFKLPEDLWIRFLGYELDSGGVRGMFALWFFAIADNEIRIRLLRGIVEIGGWRLIRSVLPEWMSGWQGE</sequence>
<dbReference type="Gene3D" id="3.50.50.60">
    <property type="entry name" value="FAD/NAD(P)-binding domain"/>
    <property type="match status" value="1"/>
</dbReference>
<reference evidence="8" key="1">
    <citation type="submission" date="2016-11" db="EMBL/GenBank/DDBJ databases">
        <title>Phylogenetic studies on genes related to carotenoids biosynthesis in algae.</title>
        <authorList>
            <person name="Wang S."/>
            <person name="Zhang L."/>
            <person name="Chi S."/>
            <person name="Wang X."/>
            <person name="Tang X."/>
            <person name="Liu T."/>
        </authorList>
    </citation>
    <scope>NUCLEOTIDE SEQUENCE</scope>
    <source>
        <strain evidence="8">ZJOJ-2054527</strain>
    </source>
</reference>
<protein>
    <recommendedName>
        <fullName evidence="3">lycopene beta-cyclase</fullName>
        <ecNumber evidence="3">5.5.1.19</ecNumber>
    </recommendedName>
</protein>
<feature type="compositionally biased region" description="Pro residues" evidence="7">
    <location>
        <begin position="61"/>
        <end position="76"/>
    </location>
</feature>
<dbReference type="PANTHER" id="PTHR39757:SF5">
    <property type="entry name" value="OS02G0190600 PROTEIN"/>
    <property type="match status" value="1"/>
</dbReference>
<proteinExistence type="evidence at transcript level"/>
<dbReference type="InterPro" id="IPR010108">
    <property type="entry name" value="Lycopene_cyclase_b/e"/>
</dbReference>
<comment type="similarity">
    <text evidence="2">Belongs to the lycopene cyclase family.</text>
</comment>
<dbReference type="GO" id="GO:0016860">
    <property type="term" value="F:intramolecular oxidoreductase activity"/>
    <property type="evidence" value="ECO:0007669"/>
    <property type="project" value="UniProtKB-ARBA"/>
</dbReference>
<feature type="region of interest" description="Disordered" evidence="7">
    <location>
        <begin position="51"/>
        <end position="83"/>
    </location>
</feature>
<keyword evidence="4" id="KW-0125">Carotenoid biosynthesis</keyword>
<dbReference type="SUPFAM" id="SSF51905">
    <property type="entry name" value="FAD/NAD(P)-binding domain"/>
    <property type="match status" value="1"/>
</dbReference>
<gene>
    <name evidence="8" type="primary">LCYE</name>
</gene>
<comment type="pathway">
    <text evidence="1">Carotenoid biosynthesis; beta-carotene biosynthesis.</text>
</comment>
<evidence type="ECO:0000256" key="3">
    <source>
        <dbReference type="ARBA" id="ARBA00012242"/>
    </source>
</evidence>
<dbReference type="EC" id="5.5.1.19" evidence="3"/>
<evidence type="ECO:0000256" key="2">
    <source>
        <dbReference type="ARBA" id="ARBA00006599"/>
    </source>
</evidence>
<dbReference type="NCBIfam" id="TIGR01790">
    <property type="entry name" value="carotene-cycl"/>
    <property type="match status" value="1"/>
</dbReference>
<dbReference type="EMBL" id="KY111543">
    <property type="protein sequence ID" value="AUE44522.1"/>
    <property type="molecule type" value="mRNA"/>
</dbReference>
<keyword evidence="5" id="KW-0520">NAD</keyword>
<evidence type="ECO:0000256" key="4">
    <source>
        <dbReference type="ARBA" id="ARBA00022746"/>
    </source>
</evidence>
<accession>A0A2H4YKG9</accession>
<evidence type="ECO:0000256" key="6">
    <source>
        <dbReference type="ARBA" id="ARBA00037906"/>
    </source>
</evidence>
<evidence type="ECO:0000256" key="1">
    <source>
        <dbReference type="ARBA" id="ARBA00005089"/>
    </source>
</evidence>
<dbReference type="InterPro" id="IPR036188">
    <property type="entry name" value="FAD/NAD-bd_sf"/>
</dbReference>
<dbReference type="GO" id="GO:0016117">
    <property type="term" value="P:carotenoid biosynthetic process"/>
    <property type="evidence" value="ECO:0007669"/>
    <property type="project" value="UniProtKB-KW"/>
</dbReference>
<organism evidence="8">
    <name type="scientific">Grateloupia filicina</name>
    <dbReference type="NCBI Taxonomy" id="31455"/>
    <lineage>
        <taxon>Eukaryota</taxon>
        <taxon>Rhodophyta</taxon>
        <taxon>Florideophyceae</taxon>
        <taxon>Rhodymeniophycidae</taxon>
        <taxon>Halymeniales</taxon>
        <taxon>Halymeniaceae</taxon>
        <taxon>Grateloupia</taxon>
    </lineage>
</organism>
<comment type="pathway">
    <text evidence="6">Carotenoid biosynthesis; beta-zeacarotene biosynthesis.</text>
</comment>
<evidence type="ECO:0000256" key="5">
    <source>
        <dbReference type="ARBA" id="ARBA00023027"/>
    </source>
</evidence>
<dbReference type="GO" id="GO:0016705">
    <property type="term" value="F:oxidoreductase activity, acting on paired donors, with incorporation or reduction of molecular oxygen"/>
    <property type="evidence" value="ECO:0007669"/>
    <property type="project" value="InterPro"/>
</dbReference>
<dbReference type="AlphaFoldDB" id="A0A2H4YKG9"/>
<name>A0A2H4YKG9_9FLOR</name>
<dbReference type="PRINTS" id="PR00420">
    <property type="entry name" value="RNGMNOXGNASE"/>
</dbReference>
<evidence type="ECO:0000256" key="7">
    <source>
        <dbReference type="SAM" id="MobiDB-lite"/>
    </source>
</evidence>
<dbReference type="PANTHER" id="PTHR39757">
    <property type="match status" value="1"/>
</dbReference>
<evidence type="ECO:0000313" key="8">
    <source>
        <dbReference type="EMBL" id="AUE44522.1"/>
    </source>
</evidence>